<dbReference type="RefSeq" id="WP_251873000.1">
    <property type="nucleotide sequence ID" value="NZ_CP098755.1"/>
</dbReference>
<name>A0ABY4WFI1_9BACL</name>
<protein>
    <submittedName>
        <fullName evidence="4">Copper amine oxidase N-terminal domain-containing protein</fullName>
    </submittedName>
</protein>
<feature type="signal peptide" evidence="2">
    <location>
        <begin position="1"/>
        <end position="31"/>
    </location>
</feature>
<proteinExistence type="predicted"/>
<evidence type="ECO:0000256" key="1">
    <source>
        <dbReference type="SAM" id="MobiDB-lite"/>
    </source>
</evidence>
<gene>
    <name evidence="4" type="ORF">NDK47_00735</name>
</gene>
<dbReference type="InterPro" id="IPR036582">
    <property type="entry name" value="Mao_N_sf"/>
</dbReference>
<feature type="compositionally biased region" description="Low complexity" evidence="1">
    <location>
        <begin position="150"/>
        <end position="173"/>
    </location>
</feature>
<dbReference type="Proteomes" id="UP001056500">
    <property type="component" value="Chromosome"/>
</dbReference>
<feature type="domain" description="Copper amine oxidase-like N-terminal" evidence="3">
    <location>
        <begin position="582"/>
        <end position="683"/>
    </location>
</feature>
<feature type="chain" id="PRO_5045739621" evidence="2">
    <location>
        <begin position="32"/>
        <end position="685"/>
    </location>
</feature>
<feature type="region of interest" description="Disordered" evidence="1">
    <location>
        <begin position="147"/>
        <end position="173"/>
    </location>
</feature>
<keyword evidence="2" id="KW-0732">Signal</keyword>
<dbReference type="SUPFAM" id="SSF55383">
    <property type="entry name" value="Copper amine oxidase, domain N"/>
    <property type="match status" value="2"/>
</dbReference>
<dbReference type="Pfam" id="PF10989">
    <property type="entry name" value="DUF2808"/>
    <property type="match status" value="1"/>
</dbReference>
<dbReference type="InterPro" id="IPR021256">
    <property type="entry name" value="DUF2808"/>
</dbReference>
<dbReference type="Pfam" id="PF07833">
    <property type="entry name" value="Cu_amine_oxidN1"/>
    <property type="match status" value="1"/>
</dbReference>
<organism evidence="4 5">
    <name type="scientific">Brevibacillus ruminantium</name>
    <dbReference type="NCBI Taxonomy" id="2950604"/>
    <lineage>
        <taxon>Bacteria</taxon>
        <taxon>Bacillati</taxon>
        <taxon>Bacillota</taxon>
        <taxon>Bacilli</taxon>
        <taxon>Bacillales</taxon>
        <taxon>Paenibacillaceae</taxon>
        <taxon>Brevibacillus</taxon>
    </lineage>
</organism>
<dbReference type="Gene3D" id="3.30.457.10">
    <property type="entry name" value="Copper amine oxidase-like, N-terminal domain"/>
    <property type="match status" value="1"/>
</dbReference>
<dbReference type="InterPro" id="IPR012854">
    <property type="entry name" value="Cu_amine_oxidase-like_N"/>
</dbReference>
<evidence type="ECO:0000259" key="3">
    <source>
        <dbReference type="Pfam" id="PF07833"/>
    </source>
</evidence>
<accession>A0ABY4WFI1</accession>
<keyword evidence="5" id="KW-1185">Reference proteome</keyword>
<reference evidence="4" key="1">
    <citation type="submission" date="2022-06" db="EMBL/GenBank/DDBJ databases">
        <title>Genome sequencing of Brevibacillus sp. BB3-R1.</title>
        <authorList>
            <person name="Heo J."/>
            <person name="Lee D."/>
            <person name="Won M."/>
            <person name="Han B.-H."/>
            <person name="Hong S.-B."/>
            <person name="Kwon S.-W."/>
        </authorList>
    </citation>
    <scope>NUCLEOTIDE SEQUENCE</scope>
    <source>
        <strain evidence="4">BB3-R1</strain>
    </source>
</reference>
<dbReference type="EMBL" id="CP098755">
    <property type="protein sequence ID" value="USG65916.1"/>
    <property type="molecule type" value="Genomic_DNA"/>
</dbReference>
<evidence type="ECO:0000313" key="5">
    <source>
        <dbReference type="Proteomes" id="UP001056500"/>
    </source>
</evidence>
<evidence type="ECO:0000313" key="4">
    <source>
        <dbReference type="EMBL" id="USG65916.1"/>
    </source>
</evidence>
<evidence type="ECO:0000256" key="2">
    <source>
        <dbReference type="SAM" id="SignalP"/>
    </source>
</evidence>
<sequence>MHKSAKKGLAALMAATVLTAPLAISPMTAHALTLEDIKAEDTDTREETEYTLEFELDENLRRGETITVEFDSGFSIKNLRESDVTLRDDDRHKISIDKVKVKSRSVEITVDEKISSGTVLTLTIDRVTNPSSKGRYTISVETENERADSDYIQIGSSSSSSKNSSKDVSVSQSSYEEGATTSITIGKFNLDKSDKLKQGKYIYVDFPHRDMLPRKIDKADVKVNGTRAADVTISGSDRVKIEIPKGADGDTNLKLEFSSDAGIKNPESGSKYTYKITYDSRDYETDSFEIKGGKRSAFDVRLSDKGVGARTSYSFDVSLSERVYADTPISVEFPRTEMIPPVISNLYVTVNGKNVSSLGVSGSKVSFRTPSGFTNSNKLNIEFDYDAFVRNPNTPGSYDIIVTVDGRKYYSSSFDISGTPIVNPTQPTTPPPVPVQVDNSSATLTLTKSLPQTATGMQVAIRSLGMPLVKNRDFIEIVMPIGFRVPAYIAPQTVTLNGVTPAFVGVRGQNLIIVPGQDIPAKTGVNISMLETSGIVTPAAGGVYNIGVYSSEEPGILFSRTVNVVPTNSVTFQASVGSFMKNGKKIALPAAPFAVNGHTLMPAPFFRDGLGVSTTFTNSTAKIVGNGKTIQFKVGSNIATVNGKNVTLPVAVQARNNVPVVPLRFVLDQLQYKISFNNGHYAVFK</sequence>